<protein>
    <submittedName>
        <fullName evidence="2">Flp family type IVb pilin</fullName>
    </submittedName>
</protein>
<evidence type="ECO:0000313" key="2">
    <source>
        <dbReference type="EMBL" id="MBK7274556.1"/>
    </source>
</evidence>
<sequence>MLKALARIRRDHGATMVEYGLMVALIAVIVVVAVGPLGRAISTMFLNVTASI</sequence>
<accession>A0A935M6M2</accession>
<dbReference type="InterPro" id="IPR007047">
    <property type="entry name" value="Flp_Fap"/>
</dbReference>
<reference evidence="2 3" key="1">
    <citation type="submission" date="2020-10" db="EMBL/GenBank/DDBJ databases">
        <title>Connecting structure to function with the recovery of over 1000 high-quality activated sludge metagenome-assembled genomes encoding full-length rRNA genes using long-read sequencing.</title>
        <authorList>
            <person name="Singleton C.M."/>
            <person name="Petriglieri F."/>
            <person name="Kristensen J.M."/>
            <person name="Kirkegaard R.H."/>
            <person name="Michaelsen T.Y."/>
            <person name="Andersen M.H."/>
            <person name="Karst S.M."/>
            <person name="Dueholm M.S."/>
            <person name="Nielsen P.H."/>
            <person name="Albertsen M."/>
        </authorList>
    </citation>
    <scope>NUCLEOTIDE SEQUENCE [LARGE SCALE GENOMIC DNA]</scope>
    <source>
        <strain evidence="2">Ega_18-Q3-R5-49_MAXAC.001</strain>
    </source>
</reference>
<keyword evidence="1" id="KW-1133">Transmembrane helix</keyword>
<keyword evidence="1" id="KW-0812">Transmembrane</keyword>
<name>A0A935M6M2_9MICO</name>
<dbReference type="AlphaFoldDB" id="A0A935M6M2"/>
<evidence type="ECO:0000313" key="3">
    <source>
        <dbReference type="Proteomes" id="UP000726105"/>
    </source>
</evidence>
<evidence type="ECO:0000256" key="1">
    <source>
        <dbReference type="SAM" id="Phobius"/>
    </source>
</evidence>
<keyword evidence="1" id="KW-0472">Membrane</keyword>
<proteinExistence type="predicted"/>
<dbReference type="Proteomes" id="UP000726105">
    <property type="component" value="Unassembled WGS sequence"/>
</dbReference>
<dbReference type="EMBL" id="JADJIB010000009">
    <property type="protein sequence ID" value="MBK7274556.1"/>
    <property type="molecule type" value="Genomic_DNA"/>
</dbReference>
<organism evidence="2 3">
    <name type="scientific">Candidatus Phosphoribacter hodrii</name>
    <dbReference type="NCBI Taxonomy" id="2953743"/>
    <lineage>
        <taxon>Bacteria</taxon>
        <taxon>Bacillati</taxon>
        <taxon>Actinomycetota</taxon>
        <taxon>Actinomycetes</taxon>
        <taxon>Micrococcales</taxon>
        <taxon>Dermatophilaceae</taxon>
        <taxon>Candidatus Phosphoribacter</taxon>
    </lineage>
</organism>
<feature type="transmembrane region" description="Helical" evidence="1">
    <location>
        <begin position="21"/>
        <end position="41"/>
    </location>
</feature>
<gene>
    <name evidence="2" type="ORF">IPI13_15855</name>
</gene>
<dbReference type="Pfam" id="PF04964">
    <property type="entry name" value="Flp_Fap"/>
    <property type="match status" value="1"/>
</dbReference>
<comment type="caution">
    <text evidence="2">The sequence shown here is derived from an EMBL/GenBank/DDBJ whole genome shotgun (WGS) entry which is preliminary data.</text>
</comment>